<dbReference type="EMBL" id="QDGB01000214">
    <property type="protein sequence ID" value="RQX17625.1"/>
    <property type="molecule type" value="Genomic_DNA"/>
</dbReference>
<proteinExistence type="predicted"/>
<name>A0A3N9XWY0_9ACTN</name>
<dbReference type="RefSeq" id="WP_124818629.1">
    <property type="nucleotide sequence ID" value="NZ_QDGB01000214.1"/>
</dbReference>
<accession>A0A3N9XWY0</accession>
<organism evidence="1 2">
    <name type="scientific">Micromonospora ureilytica</name>
    <dbReference type="NCBI Taxonomy" id="709868"/>
    <lineage>
        <taxon>Bacteria</taxon>
        <taxon>Bacillati</taxon>
        <taxon>Actinomycetota</taxon>
        <taxon>Actinomycetes</taxon>
        <taxon>Micromonosporales</taxon>
        <taxon>Micromonosporaceae</taxon>
        <taxon>Micromonospora</taxon>
    </lineage>
</organism>
<gene>
    <name evidence="1" type="ORF">DDE19_10705</name>
</gene>
<protein>
    <submittedName>
        <fullName evidence="1">Uncharacterized protein</fullName>
    </submittedName>
</protein>
<dbReference type="Gene3D" id="3.30.565.10">
    <property type="entry name" value="Histidine kinase-like ATPase, C-terminal domain"/>
    <property type="match status" value="1"/>
</dbReference>
<sequence>MSEYTAPNIMVLGFDESVRRRPGMCFGADARLATSVLTAVVIASLHPGPKVAPTGPPDVTAEILDDLAFSISDNWPTGPDGSTAGYYGSLLTSYRWVHAAAAAVSTHNTIETWHAGQALHQNLAGLRPTGPPHDFDAPPGTGTKLTYHLDPSYFTPSTLSAPTLNLHAEGCCDLPGQFRLRDSRPSTS</sequence>
<evidence type="ECO:0000313" key="1">
    <source>
        <dbReference type="EMBL" id="RQX17625.1"/>
    </source>
</evidence>
<dbReference type="Proteomes" id="UP000278981">
    <property type="component" value="Unassembled WGS sequence"/>
</dbReference>
<dbReference type="OrthoDB" id="3295928at2"/>
<dbReference type="AlphaFoldDB" id="A0A3N9XWY0"/>
<evidence type="ECO:0000313" key="2">
    <source>
        <dbReference type="Proteomes" id="UP000278981"/>
    </source>
</evidence>
<comment type="caution">
    <text evidence="1">The sequence shown here is derived from an EMBL/GenBank/DDBJ whole genome shotgun (WGS) entry which is preliminary data.</text>
</comment>
<dbReference type="InterPro" id="IPR036890">
    <property type="entry name" value="HATPase_C_sf"/>
</dbReference>
<reference evidence="1 2" key="1">
    <citation type="submission" date="2018-04" db="EMBL/GenBank/DDBJ databases">
        <title>Micromonosporas from Atacama Desert.</title>
        <authorList>
            <person name="Carro L."/>
            <person name="Klenk H.-P."/>
            <person name="Goodfellow M."/>
        </authorList>
    </citation>
    <scope>NUCLEOTIDE SEQUENCE [LARGE SCALE GENOMIC DNA]</scope>
    <source>
        <strain evidence="1 2">LB19</strain>
    </source>
</reference>